<sequence>MLRIQTGWYAAWTSEKNFLMDIIGQLSCGRGRRGGYGGGGYGGGMMPSMPRPIYIQPYPAAMPYGGGGGYGGYGEMPAAAPAAAGAVEEYAKKTKRDTNMISRLQKFLNL</sequence>
<gene>
    <name evidence="1" type="ORF">SBAD_LOCUS1712</name>
</gene>
<dbReference type="WBParaSite" id="SBAD_0000180001-mRNA-1">
    <property type="protein sequence ID" value="SBAD_0000180001-mRNA-1"/>
    <property type="gene ID" value="SBAD_0000180001"/>
</dbReference>
<reference evidence="3" key="1">
    <citation type="submission" date="2016-06" db="UniProtKB">
        <authorList>
            <consortium name="WormBaseParasite"/>
        </authorList>
    </citation>
    <scope>IDENTIFICATION</scope>
</reference>
<organism evidence="3">
    <name type="scientific">Soboliphyme baturini</name>
    <dbReference type="NCBI Taxonomy" id="241478"/>
    <lineage>
        <taxon>Eukaryota</taxon>
        <taxon>Metazoa</taxon>
        <taxon>Ecdysozoa</taxon>
        <taxon>Nematoda</taxon>
        <taxon>Enoplea</taxon>
        <taxon>Dorylaimia</taxon>
        <taxon>Dioctophymatida</taxon>
        <taxon>Dioctophymatoidea</taxon>
        <taxon>Soboliphymatidae</taxon>
        <taxon>Soboliphyme</taxon>
    </lineage>
</organism>
<keyword evidence="2" id="KW-1185">Reference proteome</keyword>
<evidence type="ECO:0000313" key="2">
    <source>
        <dbReference type="Proteomes" id="UP000270296"/>
    </source>
</evidence>
<proteinExistence type="predicted"/>
<name>A0A183IDL8_9BILA</name>
<evidence type="ECO:0000313" key="1">
    <source>
        <dbReference type="EMBL" id="VDO95254.1"/>
    </source>
</evidence>
<evidence type="ECO:0000313" key="3">
    <source>
        <dbReference type="WBParaSite" id="SBAD_0000180001-mRNA-1"/>
    </source>
</evidence>
<dbReference type="AlphaFoldDB" id="A0A183IDL8"/>
<dbReference type="Proteomes" id="UP000270296">
    <property type="component" value="Unassembled WGS sequence"/>
</dbReference>
<dbReference type="EMBL" id="UZAM01006923">
    <property type="protein sequence ID" value="VDO95254.1"/>
    <property type="molecule type" value="Genomic_DNA"/>
</dbReference>
<protein>
    <submittedName>
        <fullName evidence="1 3">Uncharacterized protein</fullName>
    </submittedName>
</protein>
<accession>A0A183IDL8</accession>
<reference evidence="1 2" key="2">
    <citation type="submission" date="2018-11" db="EMBL/GenBank/DDBJ databases">
        <authorList>
            <consortium name="Pathogen Informatics"/>
        </authorList>
    </citation>
    <scope>NUCLEOTIDE SEQUENCE [LARGE SCALE GENOMIC DNA]</scope>
</reference>